<feature type="domain" description="GFO/IDH/MocA-like oxidoreductase" evidence="4">
    <location>
        <begin position="135"/>
        <end position="251"/>
    </location>
</feature>
<dbReference type="InterPro" id="IPR055170">
    <property type="entry name" value="GFO_IDH_MocA-like_dom"/>
</dbReference>
<name>A0ABW4JM24_9BACL</name>
<dbReference type="Pfam" id="PF22725">
    <property type="entry name" value="GFO_IDH_MocA_C3"/>
    <property type="match status" value="1"/>
</dbReference>
<keyword evidence="6" id="KW-1185">Reference proteome</keyword>
<reference evidence="6" key="1">
    <citation type="journal article" date="2019" name="Int. J. Syst. Evol. Microbiol.">
        <title>The Global Catalogue of Microorganisms (GCM) 10K type strain sequencing project: providing services to taxonomists for standard genome sequencing and annotation.</title>
        <authorList>
            <consortium name="The Broad Institute Genomics Platform"/>
            <consortium name="The Broad Institute Genome Sequencing Center for Infectious Disease"/>
            <person name="Wu L."/>
            <person name="Ma J."/>
        </authorList>
    </citation>
    <scope>NUCLEOTIDE SEQUENCE [LARGE SCALE GENOMIC DNA]</scope>
    <source>
        <strain evidence="6">CGMCC 1.12286</strain>
    </source>
</reference>
<gene>
    <name evidence="5" type="ORF">ACFSB2_15780</name>
</gene>
<dbReference type="Gene3D" id="3.40.50.720">
    <property type="entry name" value="NAD(P)-binding Rossmann-like Domain"/>
    <property type="match status" value="1"/>
</dbReference>
<dbReference type="Gene3D" id="3.30.360.10">
    <property type="entry name" value="Dihydrodipicolinate Reductase, domain 2"/>
    <property type="match status" value="1"/>
</dbReference>
<evidence type="ECO:0000313" key="6">
    <source>
        <dbReference type="Proteomes" id="UP001597079"/>
    </source>
</evidence>
<keyword evidence="2" id="KW-0560">Oxidoreductase</keyword>
<dbReference type="SUPFAM" id="SSF51735">
    <property type="entry name" value="NAD(P)-binding Rossmann-fold domains"/>
    <property type="match status" value="1"/>
</dbReference>
<protein>
    <submittedName>
        <fullName evidence="5">Gfo/Idh/MocA family protein</fullName>
    </submittedName>
</protein>
<sequence length="327" mass="35841">MSRKLRWGILGCASIAKRAVIPGIHVSKSGELVAIASRDYSKASQTASEYGIPKAHGSYEDLLADETIDAVYIPLPNHLHMEWTIRAAQAGKHVLCEKPLSLTAEEAEAMRQACERAGVQLAEAFMYRYNPRNERIKEVLRSGEIGEIRGIHSSFTFNNTGNRNNVRFKREWGGGSIYDIGCYPISAARLFLEQEPEAATVHAFFSDTHGDVDMMASGLIEFQGGVALTFDCAMWAAPRNTLEILGSEGCIYMSPAFGGHDFTVTTKGESRIVATPEVNQYALQADRFADGVFGDTPLLFPPSDAVNNMRVIDACLKSASARTRILI</sequence>
<dbReference type="InterPro" id="IPR000683">
    <property type="entry name" value="Gfo/Idh/MocA-like_OxRdtase_N"/>
</dbReference>
<comment type="caution">
    <text evidence="5">The sequence shown here is derived from an EMBL/GenBank/DDBJ whole genome shotgun (WGS) entry which is preliminary data.</text>
</comment>
<dbReference type="InterPro" id="IPR050984">
    <property type="entry name" value="Gfo/Idh/MocA_domain"/>
</dbReference>
<evidence type="ECO:0000313" key="5">
    <source>
        <dbReference type="EMBL" id="MFD1676165.1"/>
    </source>
</evidence>
<comment type="similarity">
    <text evidence="1">Belongs to the Gfo/Idh/MocA family.</text>
</comment>
<evidence type="ECO:0000259" key="4">
    <source>
        <dbReference type="Pfam" id="PF22725"/>
    </source>
</evidence>
<dbReference type="SUPFAM" id="SSF55347">
    <property type="entry name" value="Glyceraldehyde-3-phosphate dehydrogenase-like, C-terminal domain"/>
    <property type="match status" value="1"/>
</dbReference>
<evidence type="ECO:0000259" key="3">
    <source>
        <dbReference type="Pfam" id="PF01408"/>
    </source>
</evidence>
<proteinExistence type="inferred from homology"/>
<dbReference type="RefSeq" id="WP_377944170.1">
    <property type="nucleotide sequence ID" value="NZ_JBHUCX010000044.1"/>
</dbReference>
<dbReference type="InterPro" id="IPR036291">
    <property type="entry name" value="NAD(P)-bd_dom_sf"/>
</dbReference>
<evidence type="ECO:0000256" key="1">
    <source>
        <dbReference type="ARBA" id="ARBA00010928"/>
    </source>
</evidence>
<dbReference type="PANTHER" id="PTHR22604:SF105">
    <property type="entry name" value="TRANS-1,2-DIHYDROBENZENE-1,2-DIOL DEHYDROGENASE"/>
    <property type="match status" value="1"/>
</dbReference>
<dbReference type="Pfam" id="PF01408">
    <property type="entry name" value="GFO_IDH_MocA"/>
    <property type="match status" value="1"/>
</dbReference>
<evidence type="ECO:0000256" key="2">
    <source>
        <dbReference type="ARBA" id="ARBA00023002"/>
    </source>
</evidence>
<accession>A0ABW4JM24</accession>
<organism evidence="5 6">
    <name type="scientific">Alicyclobacillus fodiniaquatilis</name>
    <dbReference type="NCBI Taxonomy" id="1661150"/>
    <lineage>
        <taxon>Bacteria</taxon>
        <taxon>Bacillati</taxon>
        <taxon>Bacillota</taxon>
        <taxon>Bacilli</taxon>
        <taxon>Bacillales</taxon>
        <taxon>Alicyclobacillaceae</taxon>
        <taxon>Alicyclobacillus</taxon>
    </lineage>
</organism>
<feature type="domain" description="Gfo/Idh/MocA-like oxidoreductase N-terminal" evidence="3">
    <location>
        <begin position="5"/>
        <end position="123"/>
    </location>
</feature>
<dbReference type="PANTHER" id="PTHR22604">
    <property type="entry name" value="OXIDOREDUCTASES"/>
    <property type="match status" value="1"/>
</dbReference>
<dbReference type="EMBL" id="JBHUCX010000044">
    <property type="protein sequence ID" value="MFD1676165.1"/>
    <property type="molecule type" value="Genomic_DNA"/>
</dbReference>
<dbReference type="Proteomes" id="UP001597079">
    <property type="component" value="Unassembled WGS sequence"/>
</dbReference>